<dbReference type="AlphaFoldDB" id="G3J4X6"/>
<evidence type="ECO:0000259" key="1">
    <source>
        <dbReference type="Pfam" id="PF06985"/>
    </source>
</evidence>
<dbReference type="HOGENOM" id="CLU_002639_3_2_1"/>
<dbReference type="InParanoid" id="G3J4X6"/>
<name>G3J4X6_CORMM</name>
<evidence type="ECO:0000313" key="2">
    <source>
        <dbReference type="EMBL" id="EGX95943.1"/>
    </source>
</evidence>
<reference evidence="2 3" key="1">
    <citation type="journal article" date="2011" name="Genome Biol.">
        <title>Genome sequence of the insect pathogenic fungus Cordyceps militaris, a valued traditional Chinese medicine.</title>
        <authorList>
            <person name="Zheng P."/>
            <person name="Xia Y."/>
            <person name="Xiao G."/>
            <person name="Xiong C."/>
            <person name="Hu X."/>
            <person name="Zhang S."/>
            <person name="Zheng H."/>
            <person name="Huang Y."/>
            <person name="Zhou Y."/>
            <person name="Wang S."/>
            <person name="Zhao G.P."/>
            <person name="Liu X."/>
            <person name="St Leger R.J."/>
            <person name="Wang C."/>
        </authorList>
    </citation>
    <scope>NUCLEOTIDE SEQUENCE [LARGE SCALE GENOMIC DNA]</scope>
    <source>
        <strain evidence="2 3">CM01</strain>
    </source>
</reference>
<dbReference type="Pfam" id="PF06985">
    <property type="entry name" value="HET"/>
    <property type="match status" value="1"/>
</dbReference>
<dbReference type="EMBL" id="JH126399">
    <property type="protein sequence ID" value="EGX95943.1"/>
    <property type="molecule type" value="Genomic_DNA"/>
</dbReference>
<dbReference type="PANTHER" id="PTHR33112:SF16">
    <property type="entry name" value="HETEROKARYON INCOMPATIBILITY DOMAIN-CONTAINING PROTEIN"/>
    <property type="match status" value="1"/>
</dbReference>
<dbReference type="KEGG" id="cmt:CCM_00597"/>
<dbReference type="InterPro" id="IPR010730">
    <property type="entry name" value="HET"/>
</dbReference>
<dbReference type="RefSeq" id="XP_006665820.1">
    <property type="nucleotide sequence ID" value="XM_006665757.1"/>
</dbReference>
<dbReference type="OrthoDB" id="47007at2759"/>
<dbReference type="OMA" id="VESLCWQ"/>
<dbReference type="VEuPathDB" id="FungiDB:CCM_00597"/>
<evidence type="ECO:0000313" key="3">
    <source>
        <dbReference type="Proteomes" id="UP000001610"/>
    </source>
</evidence>
<dbReference type="eggNOG" id="ENOG502SICY">
    <property type="taxonomic scope" value="Eukaryota"/>
</dbReference>
<gene>
    <name evidence="2" type="ORF">CCM_00597</name>
</gene>
<sequence length="681" mass="75674">MPLCPVCSAIPFRHLPPFPEPQHSQGLTGLQHVHPLYRLREFPRDPRSSSVRHHASAEALRDAAAAGCDLCALIQDQLDRILSEIEGQDEDIRTLCRPSYQPAVDLWLVQRPFGGQGFWVLSESVQSRDEREIIPIAAFGFAVAGGRTQPHPWKRVEKSLLMNKDKSLADGFHAPLVQQDPRAGALRELLKWDSECEQEHECCQAPGAVPRHLIDVSRSEAEGVVKLVQLDAESAARYTALSYVQDNSIEGPWTSNHQAETDEMLTTSLPRMFQDAILVTRVLGIRYTWIDQLCAPEDAPERERDSAGFRSVYENAHLTISATGADKMADGLLFSRPLRASVQIPDPGLTGPTYISILPLRKEVLQSYIEMAEEPISRNIWSFQERVLSRRVVHFARDQLFFECLGHFRSEDGRVQEGRCYTTVPRLTSGPDYHREHTVTDRWNLIVRAYGKRQPTAPSDKLRALSNVASAFQQLLDDEYVAGFWKKTLVESLCWQSHRCKPLRDTSAPSWSWASVDGSVDVGFRSRSVRPEATITAIQVTLEDAAQPFGNVTSASIVLEAPTFPLTLVDQDGAEGRHMCLRTENGHPRGFFAGFDVIDRRHQVSAASIRNSKVFALVLAETRRNVCAIGSCHAAVGVVGVIASPVDACGTAMRRIGSFTTVPDRFGPGNLSSSRTTIVLV</sequence>
<protein>
    <submittedName>
        <fullName evidence="2">Heterokaryon incompatibility</fullName>
    </submittedName>
</protein>
<keyword evidence="3" id="KW-1185">Reference proteome</keyword>
<organism evidence="2 3">
    <name type="scientific">Cordyceps militaris (strain CM01)</name>
    <name type="common">Caterpillar fungus</name>
    <dbReference type="NCBI Taxonomy" id="983644"/>
    <lineage>
        <taxon>Eukaryota</taxon>
        <taxon>Fungi</taxon>
        <taxon>Dikarya</taxon>
        <taxon>Ascomycota</taxon>
        <taxon>Pezizomycotina</taxon>
        <taxon>Sordariomycetes</taxon>
        <taxon>Hypocreomycetidae</taxon>
        <taxon>Hypocreales</taxon>
        <taxon>Cordycipitaceae</taxon>
        <taxon>Cordyceps</taxon>
    </lineage>
</organism>
<feature type="domain" description="Heterokaryon incompatibility" evidence="1">
    <location>
        <begin position="238"/>
        <end position="385"/>
    </location>
</feature>
<proteinExistence type="predicted"/>
<dbReference type="PANTHER" id="PTHR33112">
    <property type="entry name" value="DOMAIN PROTEIN, PUTATIVE-RELATED"/>
    <property type="match status" value="1"/>
</dbReference>
<dbReference type="GeneID" id="18162632"/>
<accession>G3J4X6</accession>
<dbReference type="Proteomes" id="UP000001610">
    <property type="component" value="Unassembled WGS sequence"/>
</dbReference>